<dbReference type="HOGENOM" id="CLU_007383_8_2_1"/>
<dbReference type="Gene3D" id="3.90.25.10">
    <property type="entry name" value="UDP-galactose 4-epimerase, domain 1"/>
    <property type="match status" value="1"/>
</dbReference>
<gene>
    <name evidence="5" type="ORF">TSTA_096900</name>
</gene>
<dbReference type="GO" id="GO:0016491">
    <property type="term" value="F:oxidoreductase activity"/>
    <property type="evidence" value="ECO:0007669"/>
    <property type="project" value="UniProtKB-KW"/>
</dbReference>
<dbReference type="Pfam" id="PF05368">
    <property type="entry name" value="NmrA"/>
    <property type="match status" value="1"/>
</dbReference>
<keyword evidence="3" id="KW-0560">Oxidoreductase</keyword>
<dbReference type="Gene3D" id="3.40.50.720">
    <property type="entry name" value="NAD(P)-binding Rossmann-like Domain"/>
    <property type="match status" value="1"/>
</dbReference>
<dbReference type="eggNOG" id="ENOG502QQEA">
    <property type="taxonomic scope" value="Eukaryota"/>
</dbReference>
<evidence type="ECO:0000256" key="2">
    <source>
        <dbReference type="ARBA" id="ARBA00022857"/>
    </source>
</evidence>
<dbReference type="AlphaFoldDB" id="B8LZL8"/>
<dbReference type="GO" id="GO:0005634">
    <property type="term" value="C:nucleus"/>
    <property type="evidence" value="ECO:0007669"/>
    <property type="project" value="TreeGrafter"/>
</dbReference>
<dbReference type="STRING" id="441959.B8LZL8"/>
<evidence type="ECO:0000256" key="1">
    <source>
        <dbReference type="ARBA" id="ARBA00006328"/>
    </source>
</evidence>
<dbReference type="InterPro" id="IPR008030">
    <property type="entry name" value="NmrA-like"/>
</dbReference>
<dbReference type="PhylomeDB" id="B8LZL8"/>
<dbReference type="PANTHER" id="PTHR42748">
    <property type="entry name" value="NITROGEN METABOLITE REPRESSION PROTEIN NMRA FAMILY MEMBER"/>
    <property type="match status" value="1"/>
</dbReference>
<dbReference type="VEuPathDB" id="FungiDB:TSTA_096900"/>
<evidence type="ECO:0000313" key="5">
    <source>
        <dbReference type="EMBL" id="EED22441.1"/>
    </source>
</evidence>
<reference evidence="6" key="1">
    <citation type="journal article" date="2015" name="Genome Announc.">
        <title>Genome sequence of the AIDS-associated pathogen Penicillium marneffei (ATCC18224) and its near taxonomic relative Talaromyces stipitatus (ATCC10500).</title>
        <authorList>
            <person name="Nierman W.C."/>
            <person name="Fedorova-Abrams N.D."/>
            <person name="Andrianopoulos A."/>
        </authorList>
    </citation>
    <scope>NUCLEOTIDE SEQUENCE [LARGE SCALE GENOMIC DNA]</scope>
    <source>
        <strain evidence="6">ATCC 10500 / CBS 375.48 / QM 6759 / NRRL 1006</strain>
    </source>
</reference>
<organism evidence="5 6">
    <name type="scientific">Talaromyces stipitatus (strain ATCC 10500 / CBS 375.48 / QM 6759 / NRRL 1006)</name>
    <name type="common">Penicillium stipitatum</name>
    <dbReference type="NCBI Taxonomy" id="441959"/>
    <lineage>
        <taxon>Eukaryota</taxon>
        <taxon>Fungi</taxon>
        <taxon>Dikarya</taxon>
        <taxon>Ascomycota</taxon>
        <taxon>Pezizomycotina</taxon>
        <taxon>Eurotiomycetes</taxon>
        <taxon>Eurotiomycetidae</taxon>
        <taxon>Eurotiales</taxon>
        <taxon>Trichocomaceae</taxon>
        <taxon>Talaromyces</taxon>
        <taxon>Talaromyces sect. Talaromyces</taxon>
    </lineage>
</organism>
<dbReference type="InterPro" id="IPR051164">
    <property type="entry name" value="NmrA-like_oxidored"/>
</dbReference>
<dbReference type="EMBL" id="EQ962653">
    <property type="protein sequence ID" value="EED22441.1"/>
    <property type="molecule type" value="Genomic_DNA"/>
</dbReference>
<dbReference type="RefSeq" id="XP_002479404.1">
    <property type="nucleotide sequence ID" value="XM_002479359.1"/>
</dbReference>
<name>B8LZL8_TALSN</name>
<dbReference type="OrthoDB" id="300709at2759"/>
<keyword evidence="2" id="KW-0521">NADP</keyword>
<dbReference type="InterPro" id="IPR036291">
    <property type="entry name" value="NAD(P)-bd_dom_sf"/>
</dbReference>
<feature type="domain" description="NmrA-like" evidence="4">
    <location>
        <begin position="7"/>
        <end position="308"/>
    </location>
</feature>
<dbReference type="OMA" id="YGYFGGA"/>
<evidence type="ECO:0000256" key="3">
    <source>
        <dbReference type="ARBA" id="ARBA00023002"/>
    </source>
</evidence>
<dbReference type="PANTHER" id="PTHR42748:SF30">
    <property type="entry name" value="NMRA-LIKE DOMAIN-CONTAINING PROTEIN"/>
    <property type="match status" value="1"/>
</dbReference>
<dbReference type="SUPFAM" id="SSF51735">
    <property type="entry name" value="NAD(P)-binding Rossmann-fold domains"/>
    <property type="match status" value="1"/>
</dbReference>
<dbReference type="GeneID" id="8103533"/>
<protein>
    <submittedName>
        <fullName evidence="5">Hscarg dehydrogenase, putative</fullName>
    </submittedName>
</protein>
<evidence type="ECO:0000313" key="6">
    <source>
        <dbReference type="Proteomes" id="UP000001745"/>
    </source>
</evidence>
<accession>B8LZL8</accession>
<dbReference type="InParanoid" id="B8LZL8"/>
<proteinExistence type="inferred from homology"/>
<dbReference type="CDD" id="cd05251">
    <property type="entry name" value="NmrA_like_SDR_a"/>
    <property type="match status" value="1"/>
</dbReference>
<evidence type="ECO:0000259" key="4">
    <source>
        <dbReference type="Pfam" id="PF05368"/>
    </source>
</evidence>
<comment type="similarity">
    <text evidence="1">Belongs to the NmrA-type oxidoreductase family.</text>
</comment>
<keyword evidence="6" id="KW-1185">Reference proteome</keyword>
<dbReference type="Proteomes" id="UP000001745">
    <property type="component" value="Unassembled WGS sequence"/>
</dbReference>
<sequence length="322" mass="35222">MASTQLKTVVVFGATGIQGGSVVKTLLEDPRAAQQFKVRAVTRDPAKPAAKALLERGAEVVKADLEDKESLKSALTGAYALFLVTNFFDKMDAALEEQQGKNVADLAKELNIEHFIWSSLPYISKISGNKYNAATHFDHKAAVDDYIKSLSLPYTVVRLAIYGSEIVSNFITPLPVNPPSYGLIFPGNASERTVIPIINPAADLGKFIKGILLSPETTVGRSFNLAEKLYTLGEVTEILRRQGLKVSLQCIDMATFKAGLAAKGLPESFRVALQHVLEYTLEFGFFNGESIDQGLELLTDPLTSFEDFVKGDSKFEQLLQEQ</sequence>